<evidence type="ECO:0000259" key="2">
    <source>
        <dbReference type="Pfam" id="PF07331"/>
    </source>
</evidence>
<dbReference type="Pfam" id="PF07331">
    <property type="entry name" value="TctB"/>
    <property type="match status" value="1"/>
</dbReference>
<feature type="transmembrane region" description="Helical" evidence="1">
    <location>
        <begin position="115"/>
        <end position="133"/>
    </location>
</feature>
<dbReference type="AlphaFoldDB" id="A0A558DVX3"/>
<name>A0A558DVX3_9GAMM</name>
<reference evidence="3 4" key="1">
    <citation type="submission" date="2019-07" db="EMBL/GenBank/DDBJ databases">
        <title>The pathways for chlorine oxyanion respiration interact through the shared metabolite chlorate.</title>
        <authorList>
            <person name="Barnum T.P."/>
            <person name="Cheng Y."/>
            <person name="Hill K.A."/>
            <person name="Lucas L.N."/>
            <person name="Carlson H.K."/>
            <person name="Coates J.D."/>
        </authorList>
    </citation>
    <scope>NUCLEOTIDE SEQUENCE [LARGE SCALE GENOMIC DNA]</scope>
    <source>
        <strain evidence="3 4">BK-1</strain>
    </source>
</reference>
<evidence type="ECO:0000313" key="4">
    <source>
        <dbReference type="Proteomes" id="UP000316649"/>
    </source>
</evidence>
<dbReference type="OrthoDB" id="7824936at2"/>
<dbReference type="EMBL" id="VMNH01000004">
    <property type="protein sequence ID" value="TVO77890.1"/>
    <property type="molecule type" value="Genomic_DNA"/>
</dbReference>
<feature type="transmembrane region" description="Helical" evidence="1">
    <location>
        <begin position="70"/>
        <end position="94"/>
    </location>
</feature>
<keyword evidence="1" id="KW-0472">Membrane</keyword>
<feature type="transmembrane region" description="Helical" evidence="1">
    <location>
        <begin position="222"/>
        <end position="246"/>
    </location>
</feature>
<feature type="domain" description="DUF1468" evidence="2">
    <location>
        <begin position="35"/>
        <end position="247"/>
    </location>
</feature>
<dbReference type="Proteomes" id="UP000316649">
    <property type="component" value="Unassembled WGS sequence"/>
</dbReference>
<proteinExistence type="predicted"/>
<accession>A0A558DVX3</accession>
<sequence>MIGHSSPIIFGIRHRGACAMENDKGKLRRDDFKTGILLILLSLGVLWEASTYPMTDSYGGVQNVWYVSPALFPLIIGLLLFILALVLVGNALVFHGWSAVWRDKNVIQTRQGRGDLRFIGVVVFFSAFVYAYIPNVDFFIASVLFLFTFISGYYLERKDVLIINIIFYTLIAGALLLITKITGEPTNHWLTDGLTTFGLFSLFLISQNARNEDETYVKKLRVALLVSILVPAILCPIFKFGLLVPLPSEGIYIELMEQIKYLFRTHS</sequence>
<protein>
    <recommendedName>
        <fullName evidence="2">DUF1468 domain-containing protein</fullName>
    </recommendedName>
</protein>
<feature type="transmembrane region" description="Helical" evidence="1">
    <location>
        <begin position="32"/>
        <end position="50"/>
    </location>
</feature>
<feature type="transmembrane region" description="Helical" evidence="1">
    <location>
        <begin position="189"/>
        <end position="210"/>
    </location>
</feature>
<evidence type="ECO:0000256" key="1">
    <source>
        <dbReference type="SAM" id="Phobius"/>
    </source>
</evidence>
<evidence type="ECO:0000313" key="3">
    <source>
        <dbReference type="EMBL" id="TVO77890.1"/>
    </source>
</evidence>
<organism evidence="3 4">
    <name type="scientific">Sedimenticola selenatireducens</name>
    <dbReference type="NCBI Taxonomy" id="191960"/>
    <lineage>
        <taxon>Bacteria</taxon>
        <taxon>Pseudomonadati</taxon>
        <taxon>Pseudomonadota</taxon>
        <taxon>Gammaproteobacteria</taxon>
        <taxon>Chromatiales</taxon>
        <taxon>Sedimenticolaceae</taxon>
        <taxon>Sedimenticola</taxon>
    </lineage>
</organism>
<keyword evidence="1" id="KW-1133">Transmembrane helix</keyword>
<keyword evidence="1" id="KW-0812">Transmembrane</keyword>
<feature type="transmembrane region" description="Helical" evidence="1">
    <location>
        <begin position="139"/>
        <end position="155"/>
    </location>
</feature>
<comment type="caution">
    <text evidence="3">The sequence shown here is derived from an EMBL/GenBank/DDBJ whole genome shotgun (WGS) entry which is preliminary data.</text>
</comment>
<feature type="transmembrane region" description="Helical" evidence="1">
    <location>
        <begin position="162"/>
        <end position="183"/>
    </location>
</feature>
<gene>
    <name evidence="3" type="ORF">FHP88_03580</name>
</gene>
<dbReference type="InterPro" id="IPR009936">
    <property type="entry name" value="DUF1468"/>
</dbReference>
<keyword evidence="4" id="KW-1185">Reference proteome</keyword>